<keyword evidence="3" id="KW-1185">Reference proteome</keyword>
<feature type="signal peptide" evidence="1">
    <location>
        <begin position="1"/>
        <end position="26"/>
    </location>
</feature>
<dbReference type="Proteomes" id="UP001295740">
    <property type="component" value="Unassembled WGS sequence"/>
</dbReference>
<comment type="caution">
    <text evidence="2">The sequence shown here is derived from an EMBL/GenBank/DDBJ whole genome shotgun (WGS) entry which is preliminary data.</text>
</comment>
<organism evidence="2 3">
    <name type="scientific">Anthostomella pinea</name>
    <dbReference type="NCBI Taxonomy" id="933095"/>
    <lineage>
        <taxon>Eukaryota</taxon>
        <taxon>Fungi</taxon>
        <taxon>Dikarya</taxon>
        <taxon>Ascomycota</taxon>
        <taxon>Pezizomycotina</taxon>
        <taxon>Sordariomycetes</taxon>
        <taxon>Xylariomycetidae</taxon>
        <taxon>Xylariales</taxon>
        <taxon>Xylariaceae</taxon>
        <taxon>Anthostomella</taxon>
    </lineage>
</organism>
<sequence>MSSFPALLRPLLLLLLTYQQNPLAQAAAPTVASAEVVGTVADAAIDRDSCTSTKVGARELWTCRDSQSYPGAVTGFFWSSSASWTDFPVVPDDGDGNLTCYGDNNAAGAGAYAYFPLPATACAAGSGACEDGSRWVIWPDAPPLGVETGSHGSGGLALYTWIRNVHLDKSSSTGGMGAQLNPDPPASLYRADYTPDLENNQTTLPPVTLVSDAFWAAGTPAYGNYGGVVRNGTAYLYATLADADGKVKGGVALAKVDVGSVEDRGAYRYWDPATSSWGTQAPAVTDVGMAVKNAGTGQQGTFYYSERFGKYVWIGSASGFPNTDFYITMADQPEGPWEQPEKFYTGPAGTTFAGYSQQAHPGLSSDRGNGDDIYLTYTRQDEFYSTPLVHVVWAS</sequence>
<evidence type="ECO:0000313" key="2">
    <source>
        <dbReference type="EMBL" id="CAJ2510139.1"/>
    </source>
</evidence>
<protein>
    <submittedName>
        <fullName evidence="2">Uu.00g060390.m01.CDS01</fullName>
    </submittedName>
</protein>
<proteinExistence type="predicted"/>
<evidence type="ECO:0000313" key="3">
    <source>
        <dbReference type="Proteomes" id="UP001295740"/>
    </source>
</evidence>
<dbReference type="EMBL" id="CAUWAG010000013">
    <property type="protein sequence ID" value="CAJ2510139.1"/>
    <property type="molecule type" value="Genomic_DNA"/>
</dbReference>
<accession>A0AAI8VT31</accession>
<gene>
    <name evidence="2" type="ORF">KHLLAP_LOCUS10607</name>
</gene>
<evidence type="ECO:0000256" key="1">
    <source>
        <dbReference type="SAM" id="SignalP"/>
    </source>
</evidence>
<keyword evidence="1" id="KW-0732">Signal</keyword>
<feature type="chain" id="PRO_5042479613" evidence="1">
    <location>
        <begin position="27"/>
        <end position="395"/>
    </location>
</feature>
<dbReference type="AlphaFoldDB" id="A0AAI8VT31"/>
<name>A0AAI8VT31_9PEZI</name>
<reference evidence="2" key="1">
    <citation type="submission" date="2023-10" db="EMBL/GenBank/DDBJ databases">
        <authorList>
            <person name="Hackl T."/>
        </authorList>
    </citation>
    <scope>NUCLEOTIDE SEQUENCE</scope>
</reference>